<accession>A0A0B5AT52</accession>
<dbReference type="AlphaFoldDB" id="A0A0B5AT52"/>
<gene>
    <name evidence="1" type="ORF">JMA_40470</name>
</gene>
<sequence>MMVETFILEALSMKKTSEKKKTQALFKNIKKKNSIKIKNVRHA</sequence>
<dbReference type="HOGENOM" id="CLU_3234724_0_0_9"/>
<geneLocation type="plasmid" evidence="2"/>
<keyword evidence="2" id="KW-1185">Reference proteome</keyword>
<evidence type="ECO:0000313" key="2">
    <source>
        <dbReference type="Proteomes" id="UP000031449"/>
    </source>
</evidence>
<keyword evidence="1" id="KW-0614">Plasmid</keyword>
<evidence type="ECO:0000313" key="1">
    <source>
        <dbReference type="EMBL" id="AJD93365.1"/>
    </source>
</evidence>
<proteinExistence type="predicted"/>
<name>A0A0B5AT52_9BACL</name>
<dbReference type="Proteomes" id="UP000031449">
    <property type="component" value="Plasmid unnamed"/>
</dbReference>
<dbReference type="BioCyc" id="JESP1508404:G14D9-13331-MONOMER"/>
<reference evidence="1 2" key="1">
    <citation type="submission" date="2014-08" db="EMBL/GenBank/DDBJ databases">
        <title>Complete genome of a marine bacteria Jeotgalibacillus malaysiensis.</title>
        <authorList>
            <person name="Yaakop A.S."/>
            <person name="Chan K.-G."/>
            <person name="Goh K.M."/>
        </authorList>
    </citation>
    <scope>NUCLEOTIDE SEQUENCE [LARGE SCALE GENOMIC DNA]</scope>
    <source>
        <strain evidence="1 2">D5</strain>
        <plasmid evidence="2">Plasmid</plasmid>
    </source>
</reference>
<organism evidence="1 2">
    <name type="scientific">Jeotgalibacillus malaysiensis</name>
    <dbReference type="NCBI Taxonomy" id="1508404"/>
    <lineage>
        <taxon>Bacteria</taxon>
        <taxon>Bacillati</taxon>
        <taxon>Bacillota</taxon>
        <taxon>Bacilli</taxon>
        <taxon>Bacillales</taxon>
        <taxon>Caryophanaceae</taxon>
        <taxon>Jeotgalibacillus</taxon>
    </lineage>
</organism>
<dbReference type="KEGG" id="jeo:JMA_40470"/>
<dbReference type="EMBL" id="CP009417">
    <property type="protein sequence ID" value="AJD93365.1"/>
    <property type="molecule type" value="Genomic_DNA"/>
</dbReference>
<protein>
    <submittedName>
        <fullName evidence="1">Uncharacterized protein</fullName>
    </submittedName>
</protein>